<reference evidence="1" key="1">
    <citation type="submission" date="2020-10" db="EMBL/GenBank/DDBJ databases">
        <authorList>
            <person name="Castelo-Branco R."/>
            <person name="Eusebio N."/>
            <person name="Adriana R."/>
            <person name="Vieira A."/>
            <person name="Brugerolle De Fraissinette N."/>
            <person name="Rezende De Castro R."/>
            <person name="Schneider M.P."/>
            <person name="Vasconcelos V."/>
            <person name="Leao P.N."/>
        </authorList>
    </citation>
    <scope>NUCLEOTIDE SEQUENCE</scope>
    <source>
        <strain evidence="1">LEGE 06105</strain>
    </source>
</reference>
<evidence type="ECO:0000313" key="1">
    <source>
        <dbReference type="EMBL" id="MBE9216097.1"/>
    </source>
</evidence>
<gene>
    <name evidence="1" type="ORF">IQ247_26125</name>
</gene>
<sequence length="78" mass="9029">MTATNTSTQPISNLEYDFLSVLQNKAEAIKAYDTYIKDAQAADSQPCVEFFQKLRQTEMQQVQEVRRHLQQVMENGKM</sequence>
<accession>A0A8J7K488</accession>
<dbReference type="AlphaFoldDB" id="A0A8J7K488"/>
<dbReference type="RefSeq" id="WP_193924484.1">
    <property type="nucleotide sequence ID" value="NZ_JADEWL010000138.1"/>
</dbReference>
<dbReference type="EMBL" id="JADEWL010000138">
    <property type="protein sequence ID" value="MBE9216097.1"/>
    <property type="molecule type" value="Genomic_DNA"/>
</dbReference>
<protein>
    <submittedName>
        <fullName evidence="1">Uncharacterized protein</fullName>
    </submittedName>
</protein>
<organism evidence="1 2">
    <name type="scientific">Plectonema cf. radiosum LEGE 06105</name>
    <dbReference type="NCBI Taxonomy" id="945769"/>
    <lineage>
        <taxon>Bacteria</taxon>
        <taxon>Bacillati</taxon>
        <taxon>Cyanobacteriota</taxon>
        <taxon>Cyanophyceae</taxon>
        <taxon>Oscillatoriophycideae</taxon>
        <taxon>Oscillatoriales</taxon>
        <taxon>Microcoleaceae</taxon>
        <taxon>Plectonema</taxon>
    </lineage>
</organism>
<proteinExistence type="predicted"/>
<evidence type="ECO:0000313" key="2">
    <source>
        <dbReference type="Proteomes" id="UP000620559"/>
    </source>
</evidence>
<name>A0A8J7K488_9CYAN</name>
<comment type="caution">
    <text evidence="1">The sequence shown here is derived from an EMBL/GenBank/DDBJ whole genome shotgun (WGS) entry which is preliminary data.</text>
</comment>
<keyword evidence="2" id="KW-1185">Reference proteome</keyword>
<dbReference type="Proteomes" id="UP000620559">
    <property type="component" value="Unassembled WGS sequence"/>
</dbReference>